<protein>
    <recommendedName>
        <fullName evidence="2">Mtf2-like C-terminal domain-containing protein</fullName>
    </recommendedName>
</protein>
<gene>
    <name evidence="3" type="ORF">TWF102_008272</name>
</gene>
<dbReference type="Pfam" id="PF19189">
    <property type="entry name" value="Mtf2"/>
    <property type="match status" value="1"/>
</dbReference>
<feature type="compositionally biased region" description="Basic and acidic residues" evidence="1">
    <location>
        <begin position="218"/>
        <end position="228"/>
    </location>
</feature>
<dbReference type="InterPro" id="IPR043837">
    <property type="entry name" value="Mtf2-like_C"/>
</dbReference>
<organism evidence="3 4">
    <name type="scientific">Orbilia oligospora</name>
    <name type="common">Nematode-trapping fungus</name>
    <name type="synonym">Arthrobotrys oligospora</name>
    <dbReference type="NCBI Taxonomy" id="2813651"/>
    <lineage>
        <taxon>Eukaryota</taxon>
        <taxon>Fungi</taxon>
        <taxon>Dikarya</taxon>
        <taxon>Ascomycota</taxon>
        <taxon>Pezizomycotina</taxon>
        <taxon>Orbiliomycetes</taxon>
        <taxon>Orbiliales</taxon>
        <taxon>Orbiliaceae</taxon>
        <taxon>Orbilia</taxon>
    </lineage>
</organism>
<name>A0A7C8NKV0_ORBOL</name>
<dbReference type="Proteomes" id="UP000475325">
    <property type="component" value="Unassembled WGS sequence"/>
</dbReference>
<evidence type="ECO:0000259" key="2">
    <source>
        <dbReference type="Pfam" id="PF19189"/>
    </source>
</evidence>
<dbReference type="PANTHER" id="PTHR39468:SF1">
    <property type="entry name" value="MTF2-LIKE C-TERMINAL DOMAIN-CONTAINING PROTEIN"/>
    <property type="match status" value="1"/>
</dbReference>
<proteinExistence type="predicted"/>
<feature type="domain" description="Mtf2-like C-terminal" evidence="2">
    <location>
        <begin position="361"/>
        <end position="527"/>
    </location>
</feature>
<feature type="compositionally biased region" description="Low complexity" evidence="1">
    <location>
        <begin position="97"/>
        <end position="107"/>
    </location>
</feature>
<feature type="compositionally biased region" description="Low complexity" evidence="1">
    <location>
        <begin position="233"/>
        <end position="242"/>
    </location>
</feature>
<dbReference type="AlphaFoldDB" id="A0A7C8NKV0"/>
<evidence type="ECO:0000313" key="4">
    <source>
        <dbReference type="Proteomes" id="UP000475325"/>
    </source>
</evidence>
<evidence type="ECO:0000313" key="3">
    <source>
        <dbReference type="EMBL" id="KAF3110709.1"/>
    </source>
</evidence>
<comment type="caution">
    <text evidence="3">The sequence shown here is derived from an EMBL/GenBank/DDBJ whole genome shotgun (WGS) entry which is preliminary data.</text>
</comment>
<reference evidence="3 4" key="1">
    <citation type="submission" date="2019-06" db="EMBL/GenBank/DDBJ databases">
        <authorList>
            <person name="Palmer J.M."/>
        </authorList>
    </citation>
    <scope>NUCLEOTIDE SEQUENCE [LARGE SCALE GENOMIC DNA]</scope>
    <source>
        <strain evidence="3 4">TWF102</strain>
    </source>
</reference>
<feature type="region of interest" description="Disordered" evidence="1">
    <location>
        <begin position="70"/>
        <end position="243"/>
    </location>
</feature>
<dbReference type="InterPro" id="IPR040009">
    <property type="entry name" value="Mtf2/C5D6.12-like"/>
</dbReference>
<accession>A0A7C8NKV0</accession>
<dbReference type="EMBL" id="WIQW01000005">
    <property type="protein sequence ID" value="KAF3110709.1"/>
    <property type="molecule type" value="Genomic_DNA"/>
</dbReference>
<dbReference type="GO" id="GO:0005739">
    <property type="term" value="C:mitochondrion"/>
    <property type="evidence" value="ECO:0007669"/>
    <property type="project" value="InterPro"/>
</dbReference>
<feature type="region of interest" description="Disordered" evidence="1">
    <location>
        <begin position="1"/>
        <end position="27"/>
    </location>
</feature>
<feature type="compositionally biased region" description="Gly residues" evidence="1">
    <location>
        <begin position="171"/>
        <end position="182"/>
    </location>
</feature>
<sequence>MNTVKSSVTRCAGRTLRSRGASHHPTAIETSISTSSYTSYPTTMLSFLYPASARRHIITYSRSIPTLLSTTLSSSSSSSQRISTRRCYSIQPPPPSSSSSSPTSPSSKYNLEPSNEPWQYLLGESTEEEEASLRPQRIESPSLEPNHGRSFKPRNNDSQGSYRPPFRNDRSGGGGGGGGGGRNNRHRSNNHSFPETPQSFSHRRSTHQNYERGVYTKPEYKTSPKDGVAEDPSLSLLNLSSSPRTNMTEREKVIFDMIFDKLLQKSSYATPAKRLQHNRPSPMVSALFESAVGPQSGVDDEVSFGPERNGVDEKSSMEALLSRGDFPASLRSAAAGKLGLSRKAVGLDVIDEEMESPERKAEYEKLSGMLELCGNDLEVWEWLDGYIFTMPFSPDGLTGNYPKLLKEAIKLLRTEYSDFSACTAVFEKVKQLGTESYIIGCSVSVYNEMLEVKWRGYRDMSAVLDLLEEMRVNGVDGDEITAGIVADVLSDVRVFESNSFLPGTVMVWRTEGVLEGKERLREMMGALVREGDQRMLGGEVVM</sequence>
<feature type="compositionally biased region" description="Polar residues" evidence="1">
    <location>
        <begin position="108"/>
        <end position="117"/>
    </location>
</feature>
<dbReference type="PANTHER" id="PTHR39468">
    <property type="entry name" value="CHROMOSOME 7, WHOLE GENOME SHOTGUN SEQUENCE"/>
    <property type="match status" value="1"/>
</dbReference>
<evidence type="ECO:0000256" key="1">
    <source>
        <dbReference type="SAM" id="MobiDB-lite"/>
    </source>
</evidence>
<feature type="compositionally biased region" description="Low complexity" evidence="1">
    <location>
        <begin position="70"/>
        <end position="86"/>
    </location>
</feature>